<comment type="caution">
    <text evidence="2">The sequence shown here is derived from an EMBL/GenBank/DDBJ whole genome shotgun (WGS) entry which is preliminary data.</text>
</comment>
<proteinExistence type="predicted"/>
<protein>
    <submittedName>
        <fullName evidence="2">Uncharacterized protein</fullName>
    </submittedName>
</protein>
<sequence>MRRETKRKVRARRGKARGRAEERRDEKEDGGLEEEREATERTTAARERGGRRGRGRKVKYKNSIAISAARSYAKWNASARRRMGRVKRV</sequence>
<accession>A0AAP0Q0Z7</accession>
<organism evidence="2 3">
    <name type="scientific">Stephania yunnanensis</name>
    <dbReference type="NCBI Taxonomy" id="152371"/>
    <lineage>
        <taxon>Eukaryota</taxon>
        <taxon>Viridiplantae</taxon>
        <taxon>Streptophyta</taxon>
        <taxon>Embryophyta</taxon>
        <taxon>Tracheophyta</taxon>
        <taxon>Spermatophyta</taxon>
        <taxon>Magnoliopsida</taxon>
        <taxon>Ranunculales</taxon>
        <taxon>Menispermaceae</taxon>
        <taxon>Menispermoideae</taxon>
        <taxon>Cissampelideae</taxon>
        <taxon>Stephania</taxon>
    </lineage>
</organism>
<evidence type="ECO:0000313" key="2">
    <source>
        <dbReference type="EMBL" id="KAK9163000.1"/>
    </source>
</evidence>
<dbReference type="Proteomes" id="UP001420932">
    <property type="component" value="Unassembled WGS sequence"/>
</dbReference>
<evidence type="ECO:0000313" key="3">
    <source>
        <dbReference type="Proteomes" id="UP001420932"/>
    </source>
</evidence>
<name>A0AAP0Q0Z7_9MAGN</name>
<reference evidence="2 3" key="1">
    <citation type="submission" date="2024-01" db="EMBL/GenBank/DDBJ databases">
        <title>Genome assemblies of Stephania.</title>
        <authorList>
            <person name="Yang L."/>
        </authorList>
    </citation>
    <scope>NUCLEOTIDE SEQUENCE [LARGE SCALE GENOMIC DNA]</scope>
    <source>
        <strain evidence="2">YNDBR</strain>
        <tissue evidence="2">Leaf</tissue>
    </source>
</reference>
<gene>
    <name evidence="2" type="ORF">Syun_003902</name>
</gene>
<evidence type="ECO:0000256" key="1">
    <source>
        <dbReference type="SAM" id="MobiDB-lite"/>
    </source>
</evidence>
<feature type="compositionally biased region" description="Basic residues" evidence="1">
    <location>
        <begin position="1"/>
        <end position="17"/>
    </location>
</feature>
<feature type="compositionally biased region" description="Basic and acidic residues" evidence="1">
    <location>
        <begin position="38"/>
        <end position="50"/>
    </location>
</feature>
<dbReference type="EMBL" id="JBBNAF010000002">
    <property type="protein sequence ID" value="KAK9163000.1"/>
    <property type="molecule type" value="Genomic_DNA"/>
</dbReference>
<dbReference type="AlphaFoldDB" id="A0AAP0Q0Z7"/>
<feature type="region of interest" description="Disordered" evidence="1">
    <location>
        <begin position="1"/>
        <end position="57"/>
    </location>
</feature>
<feature type="compositionally biased region" description="Basic and acidic residues" evidence="1">
    <location>
        <begin position="18"/>
        <end position="30"/>
    </location>
</feature>
<keyword evidence="3" id="KW-1185">Reference proteome</keyword>